<evidence type="ECO:0000256" key="3">
    <source>
        <dbReference type="ARBA" id="ARBA00022964"/>
    </source>
</evidence>
<evidence type="ECO:0000256" key="1">
    <source>
        <dbReference type="ARBA" id="ARBA00005896"/>
    </source>
</evidence>
<keyword evidence="2" id="KW-0479">Metal-binding</keyword>
<dbReference type="EMBL" id="SADE01000001">
    <property type="protein sequence ID" value="RVU37792.1"/>
    <property type="molecule type" value="Genomic_DNA"/>
</dbReference>
<dbReference type="OrthoDB" id="7346227at2"/>
<evidence type="ECO:0000256" key="5">
    <source>
        <dbReference type="ARBA" id="ARBA00023004"/>
    </source>
</evidence>
<dbReference type="RefSeq" id="WP_127763132.1">
    <property type="nucleotide sequence ID" value="NZ_SADE01000001.1"/>
</dbReference>
<accession>A0A3S2Y3U4</accession>
<sequence>MTATLDERAAACGLSLTPIAPKVGCRIDGIDLAAPTEEQVAVLLDAFGQFGGLLMRGQTLEVEDLVGFSRRLGTLDHAPLTQVGRTAIEGFPEIYLITNLVDKEGKPMGALGNGEAVWHTDMSYLPSPPDASLLYAREVPPTGGNTFLCSMMAAYDSLPDDLKSLAHSLQIKHDATYNSGGYVRQGMEEHSDPRKTTGTFHPAVIRHPETGRPALYLGRRRQSYIEGYELAESEALLDKLWEYATLPENTYEHVWQVNDVLLWDNRITMHRRDSFDPTHTRLMWRTQIQGSGAPKAFAQA</sequence>
<feature type="domain" description="TauD/TfdA-like" evidence="7">
    <location>
        <begin position="17"/>
        <end position="286"/>
    </location>
</feature>
<proteinExistence type="inferred from homology"/>
<comment type="caution">
    <text evidence="8">The sequence shown here is derived from an EMBL/GenBank/DDBJ whole genome shotgun (WGS) entry which is preliminary data.</text>
</comment>
<evidence type="ECO:0000313" key="8">
    <source>
        <dbReference type="EMBL" id="RVU37792.1"/>
    </source>
</evidence>
<dbReference type="GO" id="GO:0006790">
    <property type="term" value="P:sulfur compound metabolic process"/>
    <property type="evidence" value="ECO:0007669"/>
    <property type="project" value="TreeGrafter"/>
</dbReference>
<keyword evidence="3 8" id="KW-0223">Dioxygenase</keyword>
<dbReference type="InterPro" id="IPR003819">
    <property type="entry name" value="TauD/TfdA-like"/>
</dbReference>
<dbReference type="AlphaFoldDB" id="A0A3S2Y3U4"/>
<evidence type="ECO:0000256" key="6">
    <source>
        <dbReference type="SAM" id="MobiDB-lite"/>
    </source>
</evidence>
<organism evidence="8 9">
    <name type="scientific">Hwanghaeella grinnelliae</name>
    <dbReference type="NCBI Taxonomy" id="2500179"/>
    <lineage>
        <taxon>Bacteria</taxon>
        <taxon>Pseudomonadati</taxon>
        <taxon>Pseudomonadota</taxon>
        <taxon>Alphaproteobacteria</taxon>
        <taxon>Rhodospirillales</taxon>
        <taxon>Rhodospirillaceae</taxon>
        <taxon>Hwanghaeella</taxon>
    </lineage>
</organism>
<feature type="region of interest" description="Disordered" evidence="6">
    <location>
        <begin position="180"/>
        <end position="201"/>
    </location>
</feature>
<dbReference type="GO" id="GO:0046872">
    <property type="term" value="F:metal ion binding"/>
    <property type="evidence" value="ECO:0007669"/>
    <property type="project" value="UniProtKB-KW"/>
</dbReference>
<keyword evidence="9" id="KW-1185">Reference proteome</keyword>
<dbReference type="PANTHER" id="PTHR30468:SF1">
    <property type="entry name" value="ALPHA-KETOGLUTARATE-DEPENDENT SULFONATE DIOXYGENASE"/>
    <property type="match status" value="1"/>
</dbReference>
<evidence type="ECO:0000256" key="4">
    <source>
        <dbReference type="ARBA" id="ARBA00023002"/>
    </source>
</evidence>
<reference evidence="9" key="1">
    <citation type="submission" date="2019-01" db="EMBL/GenBank/DDBJ databases">
        <title>Gri0909 isolated from a small marine red alga.</title>
        <authorList>
            <person name="Kim J."/>
            <person name="Jeong S.E."/>
            <person name="Jeon C.O."/>
        </authorList>
    </citation>
    <scope>NUCLEOTIDE SEQUENCE [LARGE SCALE GENOMIC DNA]</scope>
    <source>
        <strain evidence="9">Gri0909</strain>
    </source>
</reference>
<dbReference type="Gene3D" id="3.60.130.10">
    <property type="entry name" value="Clavaminate synthase-like"/>
    <property type="match status" value="1"/>
</dbReference>
<gene>
    <name evidence="8" type="ORF">EOI86_00345</name>
</gene>
<dbReference type="GO" id="GO:0000908">
    <property type="term" value="F:taurine dioxygenase activity"/>
    <property type="evidence" value="ECO:0007669"/>
    <property type="project" value="TreeGrafter"/>
</dbReference>
<dbReference type="InterPro" id="IPR051323">
    <property type="entry name" value="AtsK-like"/>
</dbReference>
<dbReference type="Pfam" id="PF02668">
    <property type="entry name" value="TauD"/>
    <property type="match status" value="1"/>
</dbReference>
<evidence type="ECO:0000256" key="2">
    <source>
        <dbReference type="ARBA" id="ARBA00022723"/>
    </source>
</evidence>
<name>A0A3S2Y3U4_9PROT</name>
<feature type="compositionally biased region" description="Basic and acidic residues" evidence="6">
    <location>
        <begin position="186"/>
        <end position="195"/>
    </location>
</feature>
<dbReference type="PANTHER" id="PTHR30468">
    <property type="entry name" value="ALPHA-KETOGLUTARATE-DEPENDENT SULFONATE DIOXYGENASE"/>
    <property type="match status" value="1"/>
</dbReference>
<protein>
    <submittedName>
        <fullName evidence="8">TauD/TfdA family dioxygenase</fullName>
    </submittedName>
</protein>
<keyword evidence="4" id="KW-0560">Oxidoreductase</keyword>
<evidence type="ECO:0000313" key="9">
    <source>
        <dbReference type="Proteomes" id="UP000287447"/>
    </source>
</evidence>
<comment type="similarity">
    <text evidence="1">Belongs to the TfdA dioxygenase family.</text>
</comment>
<dbReference type="SUPFAM" id="SSF51197">
    <property type="entry name" value="Clavaminate synthase-like"/>
    <property type="match status" value="1"/>
</dbReference>
<keyword evidence="5" id="KW-0408">Iron</keyword>
<dbReference type="GO" id="GO:0005737">
    <property type="term" value="C:cytoplasm"/>
    <property type="evidence" value="ECO:0007669"/>
    <property type="project" value="TreeGrafter"/>
</dbReference>
<dbReference type="Proteomes" id="UP000287447">
    <property type="component" value="Unassembled WGS sequence"/>
</dbReference>
<dbReference type="InterPro" id="IPR042098">
    <property type="entry name" value="TauD-like_sf"/>
</dbReference>
<evidence type="ECO:0000259" key="7">
    <source>
        <dbReference type="Pfam" id="PF02668"/>
    </source>
</evidence>